<evidence type="ECO:0000256" key="14">
    <source>
        <dbReference type="ARBA" id="ARBA00022833"/>
    </source>
</evidence>
<dbReference type="SUPFAM" id="SSF50978">
    <property type="entry name" value="WD40 repeat-like"/>
    <property type="match status" value="1"/>
</dbReference>
<evidence type="ECO:0000313" key="21">
    <source>
        <dbReference type="EMBL" id="NXF81947.1"/>
    </source>
</evidence>
<dbReference type="PROSITE" id="PS50089">
    <property type="entry name" value="ZF_RING_2"/>
    <property type="match status" value="1"/>
</dbReference>
<evidence type="ECO:0000313" key="22">
    <source>
        <dbReference type="Proteomes" id="UP000588334"/>
    </source>
</evidence>
<accession>A0A7K8WTD5</accession>
<evidence type="ECO:0000256" key="8">
    <source>
        <dbReference type="ARBA" id="ARBA00022679"/>
    </source>
</evidence>
<dbReference type="Pfam" id="PF13639">
    <property type="entry name" value="zf-RING_2"/>
    <property type="match status" value="1"/>
</dbReference>
<feature type="region of interest" description="Disordered" evidence="19">
    <location>
        <begin position="138"/>
        <end position="245"/>
    </location>
</feature>
<dbReference type="InterPro" id="IPR056527">
    <property type="entry name" value="WD40_RFWD3"/>
</dbReference>
<evidence type="ECO:0000256" key="11">
    <source>
        <dbReference type="ARBA" id="ARBA00022763"/>
    </source>
</evidence>
<dbReference type="Gene3D" id="2.130.10.10">
    <property type="entry name" value="YVTN repeat-like/Quinoprotein amine dehydrogenase"/>
    <property type="match status" value="1"/>
</dbReference>
<dbReference type="EMBL" id="VWZF01006123">
    <property type="protein sequence ID" value="NXF81947.1"/>
    <property type="molecule type" value="Genomic_DNA"/>
</dbReference>
<evidence type="ECO:0000256" key="9">
    <source>
        <dbReference type="ARBA" id="ARBA00022723"/>
    </source>
</evidence>
<evidence type="ECO:0000256" key="10">
    <source>
        <dbReference type="ARBA" id="ARBA00022737"/>
    </source>
</evidence>
<keyword evidence="8" id="KW-0808">Transferase</keyword>
<feature type="region of interest" description="Disordered" evidence="19">
    <location>
        <begin position="54"/>
        <end position="122"/>
    </location>
</feature>
<dbReference type="GO" id="GO:0016874">
    <property type="term" value="F:ligase activity"/>
    <property type="evidence" value="ECO:0007669"/>
    <property type="project" value="UniProtKB-KW"/>
</dbReference>
<keyword evidence="11" id="KW-0227">DNA damage</keyword>
<evidence type="ECO:0000256" key="5">
    <source>
        <dbReference type="ARBA" id="ARBA00012483"/>
    </source>
</evidence>
<evidence type="ECO:0000256" key="6">
    <source>
        <dbReference type="ARBA" id="ARBA00022490"/>
    </source>
</evidence>
<dbReference type="EC" id="2.3.2.27" evidence="5"/>
<feature type="region of interest" description="Disordered" evidence="19">
    <location>
        <begin position="381"/>
        <end position="403"/>
    </location>
</feature>
<dbReference type="AlphaFoldDB" id="A0A7K8WTD5"/>
<feature type="compositionally biased region" description="Polar residues" evidence="19">
    <location>
        <begin position="381"/>
        <end position="393"/>
    </location>
</feature>
<dbReference type="SUPFAM" id="SSF57850">
    <property type="entry name" value="RING/U-box"/>
    <property type="match status" value="1"/>
</dbReference>
<keyword evidence="18" id="KW-0175">Coiled coil</keyword>
<dbReference type="InterPro" id="IPR013083">
    <property type="entry name" value="Znf_RING/FYVE/PHD"/>
</dbReference>
<dbReference type="InterPro" id="IPR015943">
    <property type="entry name" value="WD40/YVTN_repeat-like_dom_sf"/>
</dbReference>
<sequence>MAQEEMEVDLQIVTGYPVENLGTLPTEPSAHIVLSSHAPVLGEGGGSAAVLPADDAVVTPNPGTSEAAAEPQPPLSPALRGLQRLQGTFDPNQPLPVPQLTQHPQVRRARRQQRVGGSQRTISARAALDHYFQLSRTQEPAAGPVPHLEPSRVARDNQEQSPDEVVEVSDSDSSTSAEEEEEVGEASALLLPPAQETPPAASSGVSSQAQAELPQVLSQASAEHGSHEEAEAQQKQRTPLKTAEPSVPVALLDEEEGDTCAICFEQWTNAGDHRLSALRCGHLFGYTCIERWLKGQAGKCPQCNKKAKRSDIVVLYARTLKALDTSEQERMRSSLEKEQMLRRQAELESAQSRLQLQVLTDECSKLRKQVQELKALVAQHNVSSSQQPGSSRTCLPGSLPPSQSQRKYHLEKVFLVSQTGNCRVMAYCDSMSCLVVSQPSPQSTFIPGCGVKMLSLANLKSSQYVPIHSKQIRGLAFGTRADGLLLSAALDGTLKLTSLATNTVVQTYNAGRPVWSCCWCLDDTNYVYAGLVNGSIMIYDLRDTNSHVQELVPQKSRCPMVSLSYLPRMASASLPYGGILAGTLEGACFWEQKAGNSYRPHHLPLEPGGCIDIQTEIHTRHCLATYRPGKNNPCVRCVMMELTCSPLREASEDVVCSSNPVQTFSAGPTCKLLTKNAIFQSPEDDGSIFVCAGDEASNSALLWDAGSGSLLQKLPADLPVLDICPLEVNQTQLLATLTEKVVNIYKWQ</sequence>
<evidence type="ECO:0000256" key="15">
    <source>
        <dbReference type="ARBA" id="ARBA00023204"/>
    </source>
</evidence>
<evidence type="ECO:0000256" key="3">
    <source>
        <dbReference type="ARBA" id="ARBA00004496"/>
    </source>
</evidence>
<evidence type="ECO:0000256" key="4">
    <source>
        <dbReference type="ARBA" id="ARBA00004906"/>
    </source>
</evidence>
<keyword evidence="22" id="KW-1185">Reference proteome</keyword>
<dbReference type="InterPro" id="IPR036322">
    <property type="entry name" value="WD40_repeat_dom_sf"/>
</dbReference>
<evidence type="ECO:0000256" key="2">
    <source>
        <dbReference type="ARBA" id="ARBA00004322"/>
    </source>
</evidence>
<keyword evidence="7" id="KW-0853">WD repeat</keyword>
<keyword evidence="6" id="KW-0963">Cytoplasm</keyword>
<evidence type="ECO:0000256" key="7">
    <source>
        <dbReference type="ARBA" id="ARBA00022574"/>
    </source>
</evidence>
<feature type="compositionally biased region" description="Basic and acidic residues" evidence="19">
    <location>
        <begin position="224"/>
        <end position="234"/>
    </location>
</feature>
<evidence type="ECO:0000256" key="19">
    <source>
        <dbReference type="SAM" id="MobiDB-lite"/>
    </source>
</evidence>
<comment type="catalytic activity">
    <reaction evidence="1">
        <text>S-ubiquitinyl-[E2 ubiquitin-conjugating enzyme]-L-cysteine + [acceptor protein]-L-lysine = [E2 ubiquitin-conjugating enzyme]-L-cysteine + N(6)-ubiquitinyl-[acceptor protein]-L-lysine.</text>
        <dbReference type="EC" id="2.3.2.27"/>
    </reaction>
</comment>
<keyword evidence="15" id="KW-0234">DNA repair</keyword>
<comment type="subcellular location">
    <subcellularLocation>
        <location evidence="3">Cytoplasm</location>
    </subcellularLocation>
    <subcellularLocation>
        <location evidence="2">Nucleus</location>
        <location evidence="2">PML body</location>
    </subcellularLocation>
</comment>
<feature type="compositionally biased region" description="Low complexity" evidence="19">
    <location>
        <begin position="200"/>
        <end position="211"/>
    </location>
</feature>
<keyword evidence="9" id="KW-0479">Metal-binding</keyword>
<organism evidence="21 22">
    <name type="scientific">Sclerurus mexicanus</name>
    <name type="common">tawny-throated leaftosser</name>
    <dbReference type="NCBI Taxonomy" id="265632"/>
    <lineage>
        <taxon>Eukaryota</taxon>
        <taxon>Metazoa</taxon>
        <taxon>Chordata</taxon>
        <taxon>Craniata</taxon>
        <taxon>Vertebrata</taxon>
        <taxon>Euteleostomi</taxon>
        <taxon>Archelosauria</taxon>
        <taxon>Archosauria</taxon>
        <taxon>Dinosauria</taxon>
        <taxon>Saurischia</taxon>
        <taxon>Theropoda</taxon>
        <taxon>Coelurosauria</taxon>
        <taxon>Aves</taxon>
        <taxon>Neognathae</taxon>
        <taxon>Neoaves</taxon>
        <taxon>Telluraves</taxon>
        <taxon>Australaves</taxon>
        <taxon>Passeriformes</taxon>
        <taxon>Furnariidae</taxon>
        <taxon>Sclerurus</taxon>
    </lineage>
</organism>
<feature type="coiled-coil region" evidence="18">
    <location>
        <begin position="342"/>
        <end position="376"/>
    </location>
</feature>
<keyword evidence="12 17" id="KW-0863">Zinc-finger</keyword>
<dbReference type="GO" id="GO:0016605">
    <property type="term" value="C:PML body"/>
    <property type="evidence" value="ECO:0007669"/>
    <property type="project" value="UniProtKB-SubCell"/>
</dbReference>
<keyword evidence="14" id="KW-0862">Zinc</keyword>
<dbReference type="GO" id="GO:0036297">
    <property type="term" value="P:interstrand cross-link repair"/>
    <property type="evidence" value="ECO:0007669"/>
    <property type="project" value="InterPro"/>
</dbReference>
<name>A0A7K8WTD5_9FURN</name>
<comment type="pathway">
    <text evidence="4">Protein modification; protein ubiquitination.</text>
</comment>
<keyword evidence="16" id="KW-0539">Nucleus</keyword>
<dbReference type="SMART" id="SM00320">
    <property type="entry name" value="WD40"/>
    <property type="match status" value="2"/>
</dbReference>
<dbReference type="GO" id="GO:0016567">
    <property type="term" value="P:protein ubiquitination"/>
    <property type="evidence" value="ECO:0007669"/>
    <property type="project" value="InterPro"/>
</dbReference>
<dbReference type="GO" id="GO:0008270">
    <property type="term" value="F:zinc ion binding"/>
    <property type="evidence" value="ECO:0007669"/>
    <property type="project" value="UniProtKB-KW"/>
</dbReference>
<dbReference type="OrthoDB" id="5600418at2759"/>
<dbReference type="CDD" id="cd16450">
    <property type="entry name" value="mRING-C3HGC3_RFWD3"/>
    <property type="match status" value="1"/>
</dbReference>
<reference evidence="21 22" key="1">
    <citation type="submission" date="2019-09" db="EMBL/GenBank/DDBJ databases">
        <title>Bird 10,000 Genomes (B10K) Project - Family phase.</title>
        <authorList>
            <person name="Zhang G."/>
        </authorList>
    </citation>
    <scope>NUCLEOTIDE SEQUENCE [LARGE SCALE GENOMIC DNA]</scope>
    <source>
        <strain evidence="21">B10K-DU-001-03</strain>
        <tissue evidence="21">Muscle</tissue>
    </source>
</reference>
<protein>
    <recommendedName>
        <fullName evidence="5">RING-type E3 ubiquitin transferase</fullName>
        <ecNumber evidence="5">2.3.2.27</ecNumber>
    </recommendedName>
</protein>
<feature type="domain" description="RING-type" evidence="20">
    <location>
        <begin position="260"/>
        <end position="304"/>
    </location>
</feature>
<dbReference type="InterPro" id="IPR001680">
    <property type="entry name" value="WD40_rpt"/>
</dbReference>
<evidence type="ECO:0000256" key="13">
    <source>
        <dbReference type="ARBA" id="ARBA00022786"/>
    </source>
</evidence>
<dbReference type="Gene3D" id="3.30.40.10">
    <property type="entry name" value="Zinc/RING finger domain, C3HC4 (zinc finger)"/>
    <property type="match status" value="1"/>
</dbReference>
<gene>
    <name evidence="21" type="primary">Rfwd3</name>
    <name evidence="21" type="ORF">SCLMEX_R06725</name>
</gene>
<dbReference type="Proteomes" id="UP000588334">
    <property type="component" value="Unassembled WGS sequence"/>
</dbReference>
<feature type="non-terminal residue" evidence="21">
    <location>
        <position position="748"/>
    </location>
</feature>
<evidence type="ECO:0000256" key="18">
    <source>
        <dbReference type="SAM" id="Coils"/>
    </source>
</evidence>
<keyword evidence="21" id="KW-0436">Ligase</keyword>
<evidence type="ECO:0000256" key="16">
    <source>
        <dbReference type="ARBA" id="ARBA00023242"/>
    </source>
</evidence>
<evidence type="ECO:0000259" key="20">
    <source>
        <dbReference type="PROSITE" id="PS50089"/>
    </source>
</evidence>
<proteinExistence type="predicted"/>
<dbReference type="PANTHER" id="PTHR16047:SF7">
    <property type="entry name" value="E3 UBIQUITIN-PROTEIN LIGASE RFWD3"/>
    <property type="match status" value="1"/>
</dbReference>
<dbReference type="SMART" id="SM00184">
    <property type="entry name" value="RING"/>
    <property type="match status" value="1"/>
</dbReference>
<feature type="compositionally biased region" description="Basic and acidic residues" evidence="19">
    <location>
        <begin position="149"/>
        <end position="158"/>
    </location>
</feature>
<comment type="caution">
    <text evidence="21">The sequence shown here is derived from an EMBL/GenBank/DDBJ whole genome shotgun (WGS) entry which is preliminary data.</text>
</comment>
<dbReference type="GO" id="GO:0005737">
    <property type="term" value="C:cytoplasm"/>
    <property type="evidence" value="ECO:0007669"/>
    <property type="project" value="UniProtKB-SubCell"/>
</dbReference>
<keyword evidence="13" id="KW-0833">Ubl conjugation pathway</keyword>
<feature type="compositionally biased region" description="Acidic residues" evidence="19">
    <location>
        <begin position="161"/>
        <end position="170"/>
    </location>
</feature>
<dbReference type="GO" id="GO:0061630">
    <property type="term" value="F:ubiquitin protein ligase activity"/>
    <property type="evidence" value="ECO:0007669"/>
    <property type="project" value="UniProtKB-EC"/>
</dbReference>
<evidence type="ECO:0000256" key="1">
    <source>
        <dbReference type="ARBA" id="ARBA00000900"/>
    </source>
</evidence>
<evidence type="ECO:0000256" key="12">
    <source>
        <dbReference type="ARBA" id="ARBA00022771"/>
    </source>
</evidence>
<dbReference type="InterPro" id="IPR001841">
    <property type="entry name" value="Znf_RING"/>
</dbReference>
<feature type="non-terminal residue" evidence="21">
    <location>
        <position position="1"/>
    </location>
</feature>
<dbReference type="Pfam" id="PF23419">
    <property type="entry name" value="WD40_RFWD3"/>
    <property type="match status" value="1"/>
</dbReference>
<dbReference type="InterPro" id="IPR037381">
    <property type="entry name" value="RFWD3"/>
</dbReference>
<keyword evidence="10" id="KW-0677">Repeat</keyword>
<evidence type="ECO:0000256" key="17">
    <source>
        <dbReference type="PROSITE-ProRule" id="PRU00175"/>
    </source>
</evidence>
<dbReference type="PANTHER" id="PTHR16047">
    <property type="entry name" value="RFWD3 PROTEIN"/>
    <property type="match status" value="1"/>
</dbReference>